<dbReference type="PRINTS" id="PR00983">
    <property type="entry name" value="TRNASYNTHCYS"/>
</dbReference>
<gene>
    <name evidence="10 14" type="primary">cysS</name>
    <name evidence="14" type="ORF">PF327_08580</name>
</gene>
<evidence type="ECO:0000256" key="10">
    <source>
        <dbReference type="HAMAP-Rule" id="MF_00041"/>
    </source>
</evidence>
<evidence type="ECO:0000256" key="1">
    <source>
        <dbReference type="ARBA" id="ARBA00005594"/>
    </source>
</evidence>
<reference evidence="14" key="1">
    <citation type="submission" date="2023-01" db="EMBL/GenBank/DDBJ databases">
        <title>Sulfurovum sp. XTW-4 genome assembly.</title>
        <authorList>
            <person name="Wang J."/>
        </authorList>
    </citation>
    <scope>NUCLEOTIDE SEQUENCE</scope>
    <source>
        <strain evidence="14">XTW-4</strain>
    </source>
</reference>
<comment type="subcellular location">
    <subcellularLocation>
        <location evidence="10">Cytoplasm</location>
    </subcellularLocation>
</comment>
<evidence type="ECO:0000259" key="12">
    <source>
        <dbReference type="Pfam" id="PF01406"/>
    </source>
</evidence>
<evidence type="ECO:0000313" key="15">
    <source>
        <dbReference type="Proteomes" id="UP001169066"/>
    </source>
</evidence>
<evidence type="ECO:0000256" key="11">
    <source>
        <dbReference type="SAM" id="MobiDB-lite"/>
    </source>
</evidence>
<name>A0ABT7QU00_9BACT</name>
<dbReference type="InterPro" id="IPR024909">
    <property type="entry name" value="Cys-tRNA/MSH_ligase"/>
</dbReference>
<comment type="subunit">
    <text evidence="2 10">Monomer.</text>
</comment>
<keyword evidence="8 10" id="KW-0648">Protein biosynthesis</keyword>
<keyword evidence="9 10" id="KW-0030">Aminoacyl-tRNA synthetase</keyword>
<accession>A0ABT7QU00</accession>
<dbReference type="SUPFAM" id="SSF52374">
    <property type="entry name" value="Nucleotidylyl transferase"/>
    <property type="match status" value="1"/>
</dbReference>
<feature type="short sequence motif" description="'KMSKS' region" evidence="10">
    <location>
        <begin position="273"/>
        <end position="277"/>
    </location>
</feature>
<dbReference type="InterPro" id="IPR056411">
    <property type="entry name" value="CysS_C"/>
</dbReference>
<dbReference type="Gene3D" id="1.20.120.1910">
    <property type="entry name" value="Cysteine-tRNA ligase, C-terminal anti-codon recognition domain"/>
    <property type="match status" value="1"/>
</dbReference>
<feature type="binding site" evidence="10">
    <location>
        <position position="241"/>
    </location>
    <ligand>
        <name>Zn(2+)</name>
        <dbReference type="ChEBI" id="CHEBI:29105"/>
    </ligand>
</feature>
<feature type="binding site" evidence="10">
    <location>
        <position position="276"/>
    </location>
    <ligand>
        <name>ATP</name>
        <dbReference type="ChEBI" id="CHEBI:30616"/>
    </ligand>
</feature>
<feature type="domain" description="tRNA synthetases class I catalytic" evidence="12">
    <location>
        <begin position="14"/>
        <end position="320"/>
    </location>
</feature>
<evidence type="ECO:0000256" key="5">
    <source>
        <dbReference type="ARBA" id="ARBA00022741"/>
    </source>
</evidence>
<dbReference type="CDD" id="cd00672">
    <property type="entry name" value="CysRS_core"/>
    <property type="match status" value="1"/>
</dbReference>
<dbReference type="InterPro" id="IPR014729">
    <property type="entry name" value="Rossmann-like_a/b/a_fold"/>
</dbReference>
<keyword evidence="5 10" id="KW-0547">Nucleotide-binding</keyword>
<dbReference type="InterPro" id="IPR009080">
    <property type="entry name" value="tRNAsynth_Ia_anticodon-bd"/>
</dbReference>
<evidence type="ECO:0000256" key="7">
    <source>
        <dbReference type="ARBA" id="ARBA00022840"/>
    </source>
</evidence>
<evidence type="ECO:0000256" key="6">
    <source>
        <dbReference type="ARBA" id="ARBA00022833"/>
    </source>
</evidence>
<dbReference type="InterPro" id="IPR015803">
    <property type="entry name" value="Cys-tRNA-ligase"/>
</dbReference>
<evidence type="ECO:0000256" key="9">
    <source>
        <dbReference type="ARBA" id="ARBA00023146"/>
    </source>
</evidence>
<dbReference type="Pfam" id="PF23493">
    <property type="entry name" value="CysS_C"/>
    <property type="match status" value="1"/>
</dbReference>
<evidence type="ECO:0000256" key="4">
    <source>
        <dbReference type="ARBA" id="ARBA00022723"/>
    </source>
</evidence>
<dbReference type="EC" id="6.1.1.16" evidence="10"/>
<protein>
    <recommendedName>
        <fullName evidence="10">Cysteine--tRNA ligase</fullName>
        <ecNumber evidence="10">6.1.1.16</ecNumber>
    </recommendedName>
    <alternativeName>
        <fullName evidence="10">Cysteinyl-tRNA synthetase</fullName>
        <shortName evidence="10">CysRS</shortName>
    </alternativeName>
</protein>
<dbReference type="InterPro" id="IPR032678">
    <property type="entry name" value="tRNA-synt_1_cat_dom"/>
</dbReference>
<comment type="cofactor">
    <cofactor evidence="10">
        <name>Zn(2+)</name>
        <dbReference type="ChEBI" id="CHEBI:29105"/>
    </cofactor>
    <text evidence="10">Binds 1 zinc ion per subunit.</text>
</comment>
<keyword evidence="10" id="KW-0963">Cytoplasm</keyword>
<dbReference type="Gene3D" id="3.40.50.620">
    <property type="entry name" value="HUPs"/>
    <property type="match status" value="1"/>
</dbReference>
<evidence type="ECO:0000313" key="14">
    <source>
        <dbReference type="EMBL" id="MDM5264247.1"/>
    </source>
</evidence>
<feature type="domain" description="Cysteinyl-tRNA ligase anticodon binding" evidence="13">
    <location>
        <begin position="419"/>
        <end position="466"/>
    </location>
</feature>
<comment type="catalytic activity">
    <reaction evidence="10">
        <text>tRNA(Cys) + L-cysteine + ATP = L-cysteinyl-tRNA(Cys) + AMP + diphosphate</text>
        <dbReference type="Rhea" id="RHEA:17773"/>
        <dbReference type="Rhea" id="RHEA-COMP:9661"/>
        <dbReference type="Rhea" id="RHEA-COMP:9679"/>
        <dbReference type="ChEBI" id="CHEBI:30616"/>
        <dbReference type="ChEBI" id="CHEBI:33019"/>
        <dbReference type="ChEBI" id="CHEBI:35235"/>
        <dbReference type="ChEBI" id="CHEBI:78442"/>
        <dbReference type="ChEBI" id="CHEBI:78517"/>
        <dbReference type="ChEBI" id="CHEBI:456215"/>
        <dbReference type="EC" id="6.1.1.16"/>
    </reaction>
</comment>
<dbReference type="RefSeq" id="WP_289402165.1">
    <property type="nucleotide sequence ID" value="NZ_JAQIBC010000006.1"/>
</dbReference>
<keyword evidence="7 10" id="KW-0067">ATP-binding</keyword>
<organism evidence="14 15">
    <name type="scientific">Sulfurovum xiamenensis</name>
    <dbReference type="NCBI Taxonomy" id="3019066"/>
    <lineage>
        <taxon>Bacteria</taxon>
        <taxon>Pseudomonadati</taxon>
        <taxon>Campylobacterota</taxon>
        <taxon>Epsilonproteobacteria</taxon>
        <taxon>Campylobacterales</taxon>
        <taxon>Sulfurovaceae</taxon>
        <taxon>Sulfurovum</taxon>
    </lineage>
</organism>
<dbReference type="PANTHER" id="PTHR10890:SF3">
    <property type="entry name" value="CYSTEINE--TRNA LIGASE, CYTOPLASMIC"/>
    <property type="match status" value="1"/>
</dbReference>
<comment type="caution">
    <text evidence="14">The sequence shown here is derived from an EMBL/GenBank/DDBJ whole genome shotgun (WGS) entry which is preliminary data.</text>
</comment>
<dbReference type="EMBL" id="JAQIBC010000006">
    <property type="protein sequence ID" value="MDM5264247.1"/>
    <property type="molecule type" value="Genomic_DNA"/>
</dbReference>
<feature type="binding site" evidence="10">
    <location>
        <position position="27"/>
    </location>
    <ligand>
        <name>Zn(2+)</name>
        <dbReference type="ChEBI" id="CHEBI:29105"/>
    </ligand>
</feature>
<dbReference type="Pfam" id="PF01406">
    <property type="entry name" value="tRNA-synt_1e"/>
    <property type="match status" value="1"/>
</dbReference>
<dbReference type="SUPFAM" id="SSF47323">
    <property type="entry name" value="Anticodon-binding domain of a subclass of class I aminoacyl-tRNA synthetases"/>
    <property type="match status" value="1"/>
</dbReference>
<feature type="binding site" evidence="10">
    <location>
        <position position="209"/>
    </location>
    <ligand>
        <name>Zn(2+)</name>
        <dbReference type="ChEBI" id="CHEBI:29105"/>
    </ligand>
</feature>
<dbReference type="GO" id="GO:0004817">
    <property type="term" value="F:cysteine-tRNA ligase activity"/>
    <property type="evidence" value="ECO:0007669"/>
    <property type="project" value="UniProtKB-EC"/>
</dbReference>
<evidence type="ECO:0000256" key="3">
    <source>
        <dbReference type="ARBA" id="ARBA00022598"/>
    </source>
</evidence>
<dbReference type="HAMAP" id="MF_00041">
    <property type="entry name" value="Cys_tRNA_synth"/>
    <property type="match status" value="1"/>
</dbReference>
<keyword evidence="6 10" id="KW-0862">Zinc</keyword>
<sequence>MHIYDSVQKTKLPFEPIRKGEASIYVCGPTVYDDAHLGHARSSLSFDLLSRTLKALGYKVTLGKNFTDIDDKIIKKVEETGKSMEALTSFYIDRYLEEMAALGIQRPDIEPKATESLHAIEAMIQTLIDKDIAYVISTGDVYFDTSKDPHYGEISHQVGEDEDNQSRVAHTSEKRNPKDFALWKACKGNEDICFDTPFSSGRPGWHIECSAMIEKHFSHDHGTQDYSIDIHAGGADLLFPHHENEAAQSRCATGHELAKYWMHNGFVQINGEKMSKSLGNSFFLKDALKVYDGEILRYYLNSVHYRNDFNFNEEDLLTAKKRLDKLYRLKKRVSPGKASAVNKTFKKALLDAMSDDLNISIALAVIDEMVAATNDALDNNPKDKALKKETLANIEFIDTLLGFGGKEPFSYFQIGVDAALKTQIETLLSERSEAKKEKNFERSDAIRDELTALGISIMDTPDGTLWEKA</sequence>
<keyword evidence="15" id="KW-1185">Reference proteome</keyword>
<feature type="short sequence motif" description="'HIGH' region" evidence="10">
    <location>
        <begin position="29"/>
        <end position="39"/>
    </location>
</feature>
<evidence type="ECO:0000256" key="8">
    <source>
        <dbReference type="ARBA" id="ARBA00022917"/>
    </source>
</evidence>
<keyword evidence="4 10" id="KW-0479">Metal-binding</keyword>
<evidence type="ECO:0000256" key="2">
    <source>
        <dbReference type="ARBA" id="ARBA00011245"/>
    </source>
</evidence>
<dbReference type="Proteomes" id="UP001169066">
    <property type="component" value="Unassembled WGS sequence"/>
</dbReference>
<comment type="similarity">
    <text evidence="1 10">Belongs to the class-I aminoacyl-tRNA synthetase family.</text>
</comment>
<feature type="region of interest" description="Disordered" evidence="11">
    <location>
        <begin position="154"/>
        <end position="174"/>
    </location>
</feature>
<keyword evidence="3 10" id="KW-0436">Ligase</keyword>
<dbReference type="NCBIfam" id="TIGR00435">
    <property type="entry name" value="cysS"/>
    <property type="match status" value="1"/>
</dbReference>
<dbReference type="PANTHER" id="PTHR10890">
    <property type="entry name" value="CYSTEINYL-TRNA SYNTHETASE"/>
    <property type="match status" value="1"/>
</dbReference>
<feature type="binding site" evidence="10">
    <location>
        <position position="245"/>
    </location>
    <ligand>
        <name>Zn(2+)</name>
        <dbReference type="ChEBI" id="CHEBI:29105"/>
    </ligand>
</feature>
<proteinExistence type="inferred from homology"/>
<evidence type="ECO:0000259" key="13">
    <source>
        <dbReference type="Pfam" id="PF23493"/>
    </source>
</evidence>